<dbReference type="InterPro" id="IPR007000">
    <property type="entry name" value="PLipase_B-like"/>
</dbReference>
<dbReference type="GO" id="GO:0009395">
    <property type="term" value="P:phospholipid catabolic process"/>
    <property type="evidence" value="ECO:0007669"/>
    <property type="project" value="TreeGrafter"/>
</dbReference>
<dbReference type="Proteomes" id="UP000887566">
    <property type="component" value="Unplaced"/>
</dbReference>
<keyword evidence="3 7" id="KW-0378">Hydrolase</keyword>
<dbReference type="AlphaFoldDB" id="A0A914W154"/>
<dbReference type="GO" id="GO:0005576">
    <property type="term" value="C:extracellular region"/>
    <property type="evidence" value="ECO:0007669"/>
    <property type="project" value="TreeGrafter"/>
</dbReference>
<dbReference type="EC" id="3.1.1.-" evidence="7"/>
<reference evidence="9" key="1">
    <citation type="submission" date="2022-11" db="UniProtKB">
        <authorList>
            <consortium name="WormBaseParasite"/>
        </authorList>
    </citation>
    <scope>IDENTIFICATION</scope>
</reference>
<evidence type="ECO:0000256" key="2">
    <source>
        <dbReference type="ARBA" id="ARBA00022729"/>
    </source>
</evidence>
<dbReference type="Pfam" id="PF04916">
    <property type="entry name" value="Phospholip_B"/>
    <property type="match status" value="1"/>
</dbReference>
<keyword evidence="5 7" id="KW-0443">Lipid metabolism</keyword>
<proteinExistence type="inferred from homology"/>
<sequence length="568" mass="64542">MDRLRIIAVAVLALLVVVGADSSEEYYSDSEEFQNDDVPYTVLSVCVDANGQLFTVDGSECDNRVAIGKFKDTINQTGWSYLEIETSDKFAPGVQAYAGGVAEGKLTRRVIYNHIRNTVEGYCDGYTAYCDRLKNYIQENMQWIRSQLIARPDDLYWQNVNTTLSQLTGVWHGYDNSKLSPEVSFDITPVLMIQMNGDLIDLEKVLHKKKDEVAKKEPEDSRCSGIVKLAPGNKDLFISQVAMSGFNTMTRVLKLYKFGYDKTKVPGHTTSFSGYPAGLTSSDDFALFSSGLANIETTVNVYNRSLYAFVKPRGQILSWLRTTVANNMAKTAKEWTRVYSRFNSGTYNNQWIVVDYKLFKPGQPLPKRGLMWVLESMPGTVVAKDMTRHLEKHTYFPSYNFPYFKKIQQISGFLAEAERVGEWDSYDNCPRAKMFRRDHHKVVDIDSLTKLMRYNDYKNDPYSRCNCTPPYTAEAAISARGDLNPANGTYAMPGMGHVNHGGLDMKGTNYAMMKQLRFHAWSGPTYDPLPPFSWKTTDLVTPHFGMPDEYKFLPVDYEWETPVEVDIN</sequence>
<comment type="function">
    <text evidence="7">Putative phospholipase.</text>
</comment>
<dbReference type="GO" id="GO:0004620">
    <property type="term" value="F:phospholipase activity"/>
    <property type="evidence" value="ECO:0007669"/>
    <property type="project" value="InterPro"/>
</dbReference>
<dbReference type="PANTHER" id="PTHR12370">
    <property type="entry name" value="PHOSPHOLIPASE B-RELATED"/>
    <property type="match status" value="1"/>
</dbReference>
<comment type="similarity">
    <text evidence="1 7">Belongs to the phospholipase B-like family.</text>
</comment>
<protein>
    <recommendedName>
        <fullName evidence="7">Phospholipase B-like</fullName>
        <ecNumber evidence="7">3.1.1.-</ecNumber>
    </recommendedName>
</protein>
<organism evidence="8 9">
    <name type="scientific">Plectus sambesii</name>
    <dbReference type="NCBI Taxonomy" id="2011161"/>
    <lineage>
        <taxon>Eukaryota</taxon>
        <taxon>Metazoa</taxon>
        <taxon>Ecdysozoa</taxon>
        <taxon>Nematoda</taxon>
        <taxon>Chromadorea</taxon>
        <taxon>Plectida</taxon>
        <taxon>Plectina</taxon>
        <taxon>Plectoidea</taxon>
        <taxon>Plectidae</taxon>
        <taxon>Plectus</taxon>
    </lineage>
</organism>
<evidence type="ECO:0000256" key="1">
    <source>
        <dbReference type="ARBA" id="ARBA00007835"/>
    </source>
</evidence>
<name>A0A914W154_9BILA</name>
<evidence type="ECO:0000256" key="6">
    <source>
        <dbReference type="ARBA" id="ARBA00023180"/>
    </source>
</evidence>
<evidence type="ECO:0000256" key="5">
    <source>
        <dbReference type="ARBA" id="ARBA00023098"/>
    </source>
</evidence>
<keyword evidence="4 7" id="KW-0442">Lipid degradation</keyword>
<dbReference type="PANTHER" id="PTHR12370:SF7">
    <property type="entry name" value="PHOSPHOLIPASE B-LIKE 2-RELATED"/>
    <property type="match status" value="1"/>
</dbReference>
<evidence type="ECO:0000313" key="8">
    <source>
        <dbReference type="Proteomes" id="UP000887566"/>
    </source>
</evidence>
<feature type="chain" id="PRO_5038164916" description="Phospholipase B-like" evidence="7">
    <location>
        <begin position="21"/>
        <end position="568"/>
    </location>
</feature>
<dbReference type="Gene3D" id="3.60.60.30">
    <property type="match status" value="1"/>
</dbReference>
<evidence type="ECO:0000256" key="7">
    <source>
        <dbReference type="RuleBase" id="RU364138"/>
    </source>
</evidence>
<keyword evidence="2 7" id="KW-0732">Signal</keyword>
<evidence type="ECO:0000256" key="4">
    <source>
        <dbReference type="ARBA" id="ARBA00022963"/>
    </source>
</evidence>
<keyword evidence="8" id="KW-1185">Reference proteome</keyword>
<dbReference type="WBParaSite" id="PSAMB.scaffold2size251193.g727.t1">
    <property type="protein sequence ID" value="PSAMB.scaffold2size251193.g727.t1"/>
    <property type="gene ID" value="PSAMB.scaffold2size251193.g727"/>
</dbReference>
<accession>A0A914W154</accession>
<keyword evidence="6" id="KW-0325">Glycoprotein</keyword>
<evidence type="ECO:0000256" key="3">
    <source>
        <dbReference type="ARBA" id="ARBA00022801"/>
    </source>
</evidence>
<feature type="signal peptide" evidence="7">
    <location>
        <begin position="1"/>
        <end position="20"/>
    </location>
</feature>
<evidence type="ECO:0000313" key="9">
    <source>
        <dbReference type="WBParaSite" id="PSAMB.scaffold2size251193.g727.t1"/>
    </source>
</evidence>